<dbReference type="RefSeq" id="XP_038788970.1">
    <property type="nucleotide sequence ID" value="XM_038927692.1"/>
</dbReference>
<comment type="caution">
    <text evidence="1">The sequence shown here is derived from an EMBL/GenBank/DDBJ whole genome shotgun (WGS) entry which is preliminary data.</text>
</comment>
<protein>
    <submittedName>
        <fullName evidence="1">Uncharacterized protein</fullName>
    </submittedName>
</protein>
<sequence length="53" mass="6034">MFQTRLGNCLKVYRAQHSLGFGKLSTHFSLDKGLYWLSCCSAQSLESELDIIH</sequence>
<keyword evidence="2" id="KW-1185">Reference proteome</keyword>
<proteinExistence type="predicted"/>
<evidence type="ECO:0000313" key="2">
    <source>
        <dbReference type="Proteomes" id="UP000596902"/>
    </source>
</evidence>
<accession>A0A8H7B9D4</accession>
<dbReference type="AlphaFoldDB" id="A0A8H7B9D4"/>
<organism evidence="1 2">
    <name type="scientific">Alternaria burnsii</name>
    <dbReference type="NCBI Taxonomy" id="1187904"/>
    <lineage>
        <taxon>Eukaryota</taxon>
        <taxon>Fungi</taxon>
        <taxon>Dikarya</taxon>
        <taxon>Ascomycota</taxon>
        <taxon>Pezizomycotina</taxon>
        <taxon>Dothideomycetes</taxon>
        <taxon>Pleosporomycetidae</taxon>
        <taxon>Pleosporales</taxon>
        <taxon>Pleosporineae</taxon>
        <taxon>Pleosporaceae</taxon>
        <taxon>Alternaria</taxon>
        <taxon>Alternaria sect. Alternaria</taxon>
    </lineage>
</organism>
<gene>
    <name evidence="1" type="ORF">GT037_002645</name>
</gene>
<name>A0A8H7B9D4_9PLEO</name>
<evidence type="ECO:0000313" key="1">
    <source>
        <dbReference type="EMBL" id="KAF7678897.1"/>
    </source>
</evidence>
<dbReference type="Proteomes" id="UP000596902">
    <property type="component" value="Unassembled WGS sequence"/>
</dbReference>
<dbReference type="GeneID" id="62200870"/>
<reference evidence="1" key="1">
    <citation type="submission" date="2020-01" db="EMBL/GenBank/DDBJ databases">
        <authorList>
            <person name="Feng Z.H.Z."/>
        </authorList>
    </citation>
    <scope>NUCLEOTIDE SEQUENCE</scope>
    <source>
        <strain evidence="1">CBS107.38</strain>
    </source>
</reference>
<reference evidence="1" key="2">
    <citation type="submission" date="2020-08" db="EMBL/GenBank/DDBJ databases">
        <title>Draft Genome Sequence of Cumin Blight Pathogen Alternaria burnsii.</title>
        <authorList>
            <person name="Feng Z."/>
        </authorList>
    </citation>
    <scope>NUCLEOTIDE SEQUENCE</scope>
    <source>
        <strain evidence="1">CBS107.38</strain>
    </source>
</reference>
<dbReference type="EMBL" id="JAAABM010000003">
    <property type="protein sequence ID" value="KAF7678897.1"/>
    <property type="molecule type" value="Genomic_DNA"/>
</dbReference>